<dbReference type="SMART" id="SM00357">
    <property type="entry name" value="CSP"/>
    <property type="match status" value="1"/>
</dbReference>
<dbReference type="PROSITE" id="PS51857">
    <property type="entry name" value="CSD_2"/>
    <property type="match status" value="1"/>
</dbReference>
<dbReference type="SUPFAM" id="SSF50249">
    <property type="entry name" value="Nucleic acid-binding proteins"/>
    <property type="match status" value="1"/>
</dbReference>
<organism evidence="6 7">
    <name type="scientific">Psychrobacter saeujeotis</name>
    <dbReference type="NCBI Taxonomy" id="3143436"/>
    <lineage>
        <taxon>Bacteria</taxon>
        <taxon>Pseudomonadati</taxon>
        <taxon>Pseudomonadota</taxon>
        <taxon>Gammaproteobacteria</taxon>
        <taxon>Moraxellales</taxon>
        <taxon>Moraxellaceae</taxon>
        <taxon>Psychrobacter</taxon>
    </lineage>
</organism>
<keyword evidence="3" id="KW-0597">Phosphoprotein</keyword>
<accession>A0ABU9X9I9</accession>
<evidence type="ECO:0000256" key="1">
    <source>
        <dbReference type="ARBA" id="ARBA00004496"/>
    </source>
</evidence>
<reference evidence="6 7" key="1">
    <citation type="submission" date="2024-05" db="EMBL/GenBank/DDBJ databases">
        <authorList>
            <person name="Kim H.-Y."/>
            <person name="Kim E."/>
            <person name="Cai Y."/>
            <person name="Yang S.-M."/>
            <person name="Lee W."/>
        </authorList>
    </citation>
    <scope>NUCLEOTIDE SEQUENCE [LARGE SCALE GENOMIC DNA]</scope>
    <source>
        <strain evidence="6 7">FBL11</strain>
    </source>
</reference>
<dbReference type="PANTHER" id="PTHR12962:SF1">
    <property type="entry name" value="COLD SHOCK DOMAIN-CONTAINING PROTEIN CG9705"/>
    <property type="match status" value="1"/>
</dbReference>
<evidence type="ECO:0000256" key="3">
    <source>
        <dbReference type="ARBA" id="ARBA00022553"/>
    </source>
</evidence>
<dbReference type="PANTHER" id="PTHR12962">
    <property type="entry name" value="CALCIUM-REGULATED HEAT STABLE PROTEIN CRHSP-24-RELATED"/>
    <property type="match status" value="1"/>
</dbReference>
<evidence type="ECO:0000313" key="7">
    <source>
        <dbReference type="Proteomes" id="UP001461960"/>
    </source>
</evidence>
<dbReference type="EMBL" id="JBDGHN010000005">
    <property type="protein sequence ID" value="MEN2752089.1"/>
    <property type="molecule type" value="Genomic_DNA"/>
</dbReference>
<protein>
    <submittedName>
        <fullName evidence="6">Cold shock domain-containing protein</fullName>
    </submittedName>
</protein>
<evidence type="ECO:0000256" key="2">
    <source>
        <dbReference type="ARBA" id="ARBA00022490"/>
    </source>
</evidence>
<evidence type="ECO:0000313" key="6">
    <source>
        <dbReference type="EMBL" id="MEN2752089.1"/>
    </source>
</evidence>
<dbReference type="InterPro" id="IPR019844">
    <property type="entry name" value="CSD_CS"/>
</dbReference>
<comment type="subcellular location">
    <subcellularLocation>
        <location evidence="1 4">Cytoplasm</location>
    </subcellularLocation>
</comment>
<proteinExistence type="predicted"/>
<dbReference type="Pfam" id="PF00313">
    <property type="entry name" value="CSD"/>
    <property type="match status" value="1"/>
</dbReference>
<dbReference type="Gene3D" id="2.40.50.140">
    <property type="entry name" value="Nucleic acid-binding proteins"/>
    <property type="match status" value="1"/>
</dbReference>
<dbReference type="InterPro" id="IPR052069">
    <property type="entry name" value="Ca-reg_mRNA-binding_domain"/>
</dbReference>
<keyword evidence="2" id="KW-0963">Cytoplasm</keyword>
<name>A0ABU9X9I9_9GAMM</name>
<dbReference type="PROSITE" id="PS00352">
    <property type="entry name" value="CSD_1"/>
    <property type="match status" value="1"/>
</dbReference>
<dbReference type="PIRSF" id="PIRSF002599">
    <property type="entry name" value="Cold_shock_A"/>
    <property type="match status" value="1"/>
</dbReference>
<feature type="domain" description="CSD" evidence="5">
    <location>
        <begin position="1"/>
        <end position="65"/>
    </location>
</feature>
<dbReference type="InterPro" id="IPR002059">
    <property type="entry name" value="CSP_DNA-bd"/>
</dbReference>
<dbReference type="InterPro" id="IPR012156">
    <property type="entry name" value="Cold_shock_CspA"/>
</dbReference>
<dbReference type="Proteomes" id="UP001461960">
    <property type="component" value="Unassembled WGS sequence"/>
</dbReference>
<keyword evidence="7" id="KW-1185">Reference proteome</keyword>
<evidence type="ECO:0000259" key="5">
    <source>
        <dbReference type="PROSITE" id="PS51857"/>
    </source>
</evidence>
<dbReference type="CDD" id="cd04458">
    <property type="entry name" value="CSP_CDS"/>
    <property type="match status" value="1"/>
</dbReference>
<sequence length="85" mass="9659">MQSGKIKHYSSDKGYGFIDVDEQNEEVFFHVSNVRLSQPITVGQRVYFNSERNHKDQLRATEVTDASLSIEESSAKVNHASIRSN</sequence>
<dbReference type="RefSeq" id="WP_299218214.1">
    <property type="nucleotide sequence ID" value="NZ_JBDGHN010000005.1"/>
</dbReference>
<dbReference type="InterPro" id="IPR011129">
    <property type="entry name" value="CSD"/>
</dbReference>
<comment type="caution">
    <text evidence="6">The sequence shown here is derived from an EMBL/GenBank/DDBJ whole genome shotgun (WGS) entry which is preliminary data.</text>
</comment>
<gene>
    <name evidence="6" type="ORF">AAIR29_10645</name>
</gene>
<evidence type="ECO:0000256" key="4">
    <source>
        <dbReference type="RuleBase" id="RU000408"/>
    </source>
</evidence>
<dbReference type="InterPro" id="IPR012340">
    <property type="entry name" value="NA-bd_OB-fold"/>
</dbReference>